<name>A0A7X5SBD3_XANPE</name>
<organism evidence="1 2">
    <name type="scientific">Xanthomonas perforans</name>
    <dbReference type="NCBI Taxonomy" id="442694"/>
    <lineage>
        <taxon>Bacteria</taxon>
        <taxon>Pseudomonadati</taxon>
        <taxon>Pseudomonadota</taxon>
        <taxon>Gammaproteobacteria</taxon>
        <taxon>Lysobacterales</taxon>
        <taxon>Lysobacteraceae</taxon>
        <taxon>Xanthomonas</taxon>
    </lineage>
</organism>
<comment type="caution">
    <text evidence="1">The sequence shown here is derived from an EMBL/GenBank/DDBJ whole genome shotgun (WGS) entry which is preliminary data.</text>
</comment>
<accession>A0A7X5SBD3</accession>
<proteinExistence type="predicted"/>
<feature type="non-terminal residue" evidence="1">
    <location>
        <position position="1"/>
    </location>
</feature>
<evidence type="ECO:0000313" key="1">
    <source>
        <dbReference type="EMBL" id="NEL79777.1"/>
    </source>
</evidence>
<feature type="non-terminal residue" evidence="1">
    <location>
        <position position="172"/>
    </location>
</feature>
<evidence type="ECO:0000313" key="2">
    <source>
        <dbReference type="Proteomes" id="UP000471082"/>
    </source>
</evidence>
<dbReference type="Gene3D" id="2.180.10.10">
    <property type="entry name" value="RHS repeat-associated core"/>
    <property type="match status" value="1"/>
</dbReference>
<protein>
    <submittedName>
        <fullName evidence="1">Wall associated protein</fullName>
    </submittedName>
</protein>
<dbReference type="Proteomes" id="UP000471082">
    <property type="component" value="Unassembled WGS sequence"/>
</dbReference>
<sequence length="172" mass="18769">EYLRPESATSVSLDGVVFNRRVDAFDAMARPLTTTKWSSLGFSRQDTVTYHDQPALWVMGQTLRQLNNTTGRVVSNTDYDSATALPLRHYAFGKLQQTLAYHANGMVASVADGAGNTTAIPSWKRGIPESIRYADGAVESAVVDDMGWISATTDENGYSGSYSYDAMGRLAR</sequence>
<reference evidence="1 2" key="1">
    <citation type="submission" date="2019-11" db="EMBL/GenBank/DDBJ databases">
        <title>Genome-resolved metagenomics to study the prevalence of co-infection and intraspecific heterogeneity among plant pathogen metapopulations.</title>
        <authorList>
            <person name="Newberry E."/>
            <person name="Bhandari R."/>
            <person name="Kemble J."/>
            <person name="Sikora E."/>
            <person name="Potnis N."/>
        </authorList>
    </citation>
    <scope>NUCLEOTIDE SEQUENCE [LARGE SCALE GENOMIC DNA]</scope>
    <source>
        <strain evidence="1">Xp_Tom_Tuscaloosa_18b</strain>
    </source>
</reference>
<dbReference type="AlphaFoldDB" id="A0A7X5SBD3"/>
<dbReference type="Pfam" id="PF05593">
    <property type="entry name" value="RHS_repeat"/>
    <property type="match status" value="1"/>
</dbReference>
<dbReference type="InterPro" id="IPR031325">
    <property type="entry name" value="RHS_repeat"/>
</dbReference>
<dbReference type="EMBL" id="JAAGYU010000945">
    <property type="protein sequence ID" value="NEL79777.1"/>
    <property type="molecule type" value="Genomic_DNA"/>
</dbReference>
<gene>
    <name evidence="1" type="ORF">G3W61_26500</name>
</gene>